<comment type="pathway">
    <text evidence="5">Quinol/quinone metabolism; menaquinone biosynthesis.</text>
</comment>
<sequence>MHSISTALEGLCHQLAADFPEAPGLHCLDVSFPLNDAFDPLGWLNAQQLYPQFYWQQRNGDEEYAALGAIKHFPSLSAARQFLHLYPHAPDLRVVGVNAFDPAQGSLFLPRLLWQRFGGTATLRLVLWSDTSLKTEAIRAREFVRSLADSQPVAPVTQTVVSETHQPDKAGWLQLITRATDAIARGEFDKVVLARATDLQFNQPVNPAALMAASRQVNFQCYHFLMRSDASQAFLGSSPERLWRRRDVLLRTEALAGTVASHPDDARAARLGNWLMNDDKNQRENMLVVEDICQRLQRDNGVLDVLPPQIVRLRKVQHLRRCIWTTLQQPDDEQCLLRLQPTAAVAGLPRQAAWEFIARNEPFDREWYAGSAGYLSLAQSEFCVALRSARVQENAVRLYAGAGIVSGSDPEQEWQEIENKAAGLRTLLLKD</sequence>
<organism evidence="7 8">
    <name type="scientific">Leclercia barmai</name>
    <dbReference type="NCBI Taxonomy" id="2785629"/>
    <lineage>
        <taxon>Bacteria</taxon>
        <taxon>Pseudomonadati</taxon>
        <taxon>Pseudomonadota</taxon>
        <taxon>Gammaproteobacteria</taxon>
        <taxon>Enterobacterales</taxon>
        <taxon>Enterobacteriaceae</taxon>
        <taxon>Leclercia</taxon>
    </lineage>
</organism>
<evidence type="ECO:0000256" key="4">
    <source>
        <dbReference type="ARBA" id="ARBA00023235"/>
    </source>
</evidence>
<keyword evidence="5" id="KW-0479">Metal-binding</keyword>
<evidence type="ECO:0000256" key="3">
    <source>
        <dbReference type="ARBA" id="ARBA00022842"/>
    </source>
</evidence>
<dbReference type="GO" id="GO:0008909">
    <property type="term" value="F:isochorismate synthase activity"/>
    <property type="evidence" value="ECO:0007669"/>
    <property type="project" value="UniProtKB-EC"/>
</dbReference>
<dbReference type="InterPro" id="IPR044250">
    <property type="entry name" value="MenF-like"/>
</dbReference>
<protein>
    <recommendedName>
        <fullName evidence="5">Isochorismate synthase MenF</fullName>
        <ecNumber evidence="5">5.4.4.2</ecNumber>
    </recommendedName>
    <alternativeName>
        <fullName evidence="5">Isochorismate mutase</fullName>
    </alternativeName>
</protein>
<evidence type="ECO:0000256" key="1">
    <source>
        <dbReference type="ARBA" id="ARBA00000799"/>
    </source>
</evidence>
<keyword evidence="5" id="KW-0474">Menaquinone biosynthesis</keyword>
<dbReference type="HAMAP" id="MF_01935">
    <property type="entry name" value="MenF"/>
    <property type="match status" value="1"/>
</dbReference>
<feature type="binding site" evidence="5">
    <location>
        <position position="416"/>
    </location>
    <ligand>
        <name>Mg(2+)</name>
        <dbReference type="ChEBI" id="CHEBI:18420"/>
    </ligand>
</feature>
<dbReference type="InterPro" id="IPR034681">
    <property type="entry name" value="MenF"/>
</dbReference>
<dbReference type="NCBIfam" id="NF011588">
    <property type="entry name" value="PRK15012.1"/>
    <property type="match status" value="1"/>
</dbReference>
<evidence type="ECO:0000259" key="6">
    <source>
        <dbReference type="Pfam" id="PF00425"/>
    </source>
</evidence>
<comment type="function">
    <text evidence="5">Catalyzes the conversion of chorismate to isochorismate.</text>
</comment>
<keyword evidence="3 5" id="KW-0460">Magnesium</keyword>
<evidence type="ECO:0000256" key="2">
    <source>
        <dbReference type="ARBA" id="ARBA00005297"/>
    </source>
</evidence>
<dbReference type="RefSeq" id="WP_223073711.1">
    <property type="nucleotide sequence ID" value="NZ_JADMNK010000001.1"/>
</dbReference>
<dbReference type="NCBIfam" id="TIGR00543">
    <property type="entry name" value="isochor_syn"/>
    <property type="match status" value="1"/>
</dbReference>
<gene>
    <name evidence="5 7" type="primary">menF</name>
    <name evidence="7" type="ORF">ITX56_01290</name>
</gene>
<dbReference type="PANTHER" id="PTHR47253">
    <property type="match status" value="1"/>
</dbReference>
<dbReference type="Proteomes" id="UP000706580">
    <property type="component" value="Unassembled WGS sequence"/>
</dbReference>
<dbReference type="InterPro" id="IPR005801">
    <property type="entry name" value="ADC_synthase"/>
</dbReference>
<evidence type="ECO:0000256" key="5">
    <source>
        <dbReference type="HAMAP-Rule" id="MF_01935"/>
    </source>
</evidence>
<keyword evidence="8" id="KW-1185">Reference proteome</keyword>
<dbReference type="InterPro" id="IPR015890">
    <property type="entry name" value="Chorismate_C"/>
</dbReference>
<evidence type="ECO:0000313" key="7">
    <source>
        <dbReference type="EMBL" id="MBZ0056464.1"/>
    </source>
</evidence>
<evidence type="ECO:0000313" key="8">
    <source>
        <dbReference type="Proteomes" id="UP000706580"/>
    </source>
</evidence>
<feature type="active site" description="Proton donor" evidence="5">
    <location>
        <position position="240"/>
    </location>
</feature>
<comment type="cofactor">
    <cofactor evidence="5">
        <name>Mg(2+)</name>
        <dbReference type="ChEBI" id="CHEBI:18420"/>
    </cofactor>
</comment>
<name>A0ABS7RSS4_9ENTR</name>
<proteinExistence type="inferred from homology"/>
<comment type="caution">
    <text evidence="7">The sequence shown here is derived from an EMBL/GenBank/DDBJ whole genome shotgun (WGS) entry which is preliminary data.</text>
</comment>
<comment type="catalytic activity">
    <reaction evidence="1 5">
        <text>chorismate = isochorismate</text>
        <dbReference type="Rhea" id="RHEA:18985"/>
        <dbReference type="ChEBI" id="CHEBI:29748"/>
        <dbReference type="ChEBI" id="CHEBI:29780"/>
        <dbReference type="EC" id="5.4.4.2"/>
    </reaction>
</comment>
<reference evidence="7 8" key="1">
    <citation type="submission" date="2020-11" db="EMBL/GenBank/DDBJ databases">
        <title>Draft Genome of Enterobacter sp. strain EMC7.</title>
        <authorList>
            <person name="Barman P."/>
            <person name="Sinha S."/>
            <person name="Sen S."/>
            <person name="Chakraborty R."/>
        </authorList>
    </citation>
    <scope>NUCLEOTIDE SEQUENCE [LARGE SCALE GENOMIC DNA]</scope>
    <source>
        <strain evidence="7 8">EMC7</strain>
    </source>
</reference>
<dbReference type="Gene3D" id="3.60.120.10">
    <property type="entry name" value="Anthranilate synthase"/>
    <property type="match status" value="1"/>
</dbReference>
<feature type="domain" description="Chorismate-utilising enzyme C-terminal" evidence="6">
    <location>
        <begin position="169"/>
        <end position="420"/>
    </location>
</feature>
<dbReference type="EMBL" id="JADMNK010000001">
    <property type="protein sequence ID" value="MBZ0056464.1"/>
    <property type="molecule type" value="Genomic_DNA"/>
</dbReference>
<feature type="binding site" evidence="5">
    <location>
        <position position="284"/>
    </location>
    <ligand>
        <name>Mg(2+)</name>
        <dbReference type="ChEBI" id="CHEBI:18420"/>
    </ligand>
</feature>
<comment type="pathway">
    <text evidence="5">Quinol/quinone metabolism; 1,4-dihydroxy-2-naphthoate biosynthesis; 1,4-dihydroxy-2-naphthoate from chorismate: step 1/7.</text>
</comment>
<dbReference type="EC" id="5.4.4.2" evidence="5"/>
<feature type="active site" description="Proton acceptor" evidence="5">
    <location>
        <position position="190"/>
    </location>
</feature>
<accession>A0ABS7RSS4</accession>
<dbReference type="Pfam" id="PF00425">
    <property type="entry name" value="Chorismate_bind"/>
    <property type="match status" value="1"/>
</dbReference>
<dbReference type="SUPFAM" id="SSF56322">
    <property type="entry name" value="ADC synthase"/>
    <property type="match status" value="1"/>
</dbReference>
<dbReference type="PANTHER" id="PTHR47253:SF4">
    <property type="entry name" value="ISOCHORISMATE SYNTHASE 2, CHLOROPLASTIC"/>
    <property type="match status" value="1"/>
</dbReference>
<dbReference type="InterPro" id="IPR004561">
    <property type="entry name" value="IsoChor_synthase"/>
</dbReference>
<keyword evidence="4 5" id="KW-0413">Isomerase</keyword>
<comment type="similarity">
    <text evidence="2 5">Belongs to the isochorismate synthase family.</text>
</comment>